<organism evidence="3">
    <name type="scientific">bioreactor metagenome</name>
    <dbReference type="NCBI Taxonomy" id="1076179"/>
    <lineage>
        <taxon>unclassified sequences</taxon>
        <taxon>metagenomes</taxon>
        <taxon>ecological metagenomes</taxon>
    </lineage>
</organism>
<dbReference type="InterPro" id="IPR028081">
    <property type="entry name" value="Leu-bd"/>
</dbReference>
<dbReference type="AlphaFoldDB" id="A0A644X865"/>
<reference evidence="3" key="1">
    <citation type="submission" date="2019-08" db="EMBL/GenBank/DDBJ databases">
        <authorList>
            <person name="Kucharzyk K."/>
            <person name="Murdoch R.W."/>
            <person name="Higgins S."/>
            <person name="Loffler F."/>
        </authorList>
    </citation>
    <scope>NUCLEOTIDE SEQUENCE</scope>
</reference>
<proteinExistence type="predicted"/>
<name>A0A644X865_9ZZZZ</name>
<keyword evidence="1" id="KW-0732">Signal</keyword>
<evidence type="ECO:0000256" key="1">
    <source>
        <dbReference type="ARBA" id="ARBA00022729"/>
    </source>
</evidence>
<dbReference type="PANTHER" id="PTHR30483:SF37">
    <property type="entry name" value="ABC TRANSPORTER SUBSTRATE-BINDING PROTEIN"/>
    <property type="match status" value="1"/>
</dbReference>
<dbReference type="InterPro" id="IPR051010">
    <property type="entry name" value="BCAA_transport"/>
</dbReference>
<feature type="domain" description="Leucine-binding protein" evidence="2">
    <location>
        <begin position="29"/>
        <end position="376"/>
    </location>
</feature>
<comment type="caution">
    <text evidence="3">The sequence shown here is derived from an EMBL/GenBank/DDBJ whole genome shotgun (WGS) entry which is preliminary data.</text>
</comment>
<dbReference type="Pfam" id="PF13458">
    <property type="entry name" value="Peripla_BP_6"/>
    <property type="match status" value="1"/>
</dbReference>
<dbReference type="Gene3D" id="3.40.50.2300">
    <property type="match status" value="2"/>
</dbReference>
<accession>A0A644X865</accession>
<dbReference type="PANTHER" id="PTHR30483">
    <property type="entry name" value="LEUCINE-SPECIFIC-BINDING PROTEIN"/>
    <property type="match status" value="1"/>
</dbReference>
<evidence type="ECO:0000313" key="3">
    <source>
        <dbReference type="EMBL" id="MPM12370.1"/>
    </source>
</evidence>
<dbReference type="InterPro" id="IPR028082">
    <property type="entry name" value="Peripla_BP_I"/>
</dbReference>
<gene>
    <name evidence="3" type="primary">braC_20</name>
    <name evidence="3" type="ORF">SDC9_58723</name>
</gene>
<dbReference type="EMBL" id="VSSQ01001962">
    <property type="protein sequence ID" value="MPM12370.1"/>
    <property type="molecule type" value="Genomic_DNA"/>
</dbReference>
<dbReference type="CDD" id="cd06338">
    <property type="entry name" value="PBP1_ABC_ligand_binding-like"/>
    <property type="match status" value="1"/>
</dbReference>
<dbReference type="SUPFAM" id="SSF53822">
    <property type="entry name" value="Periplasmic binding protein-like I"/>
    <property type="match status" value="1"/>
</dbReference>
<protein>
    <submittedName>
        <fullName evidence="3">Leucine-, isoleucine-, valine-, threonine-, and alanine-binding protein</fullName>
    </submittedName>
</protein>
<sequence length="398" mass="44222">MAKKSWLVIIIIMLLIGGTVFAQLDSKNPIRVAAIIPLSGGAFAEAGQEMRMGYLMAQSEINNSGGILGRKLELVIEDDQCKPETGIAAYMRLLTRGNITAFVGGYSSTITYAQCNAVQNFEPLMVWIGASSTSVEHSFGQKKWFFHMHPWDYHRQSTVTAFLEGVSPKPKTIALTYEDGIYGTTSADYFKKYAREAGFTIVLDEPHKSGSSDFTSLLTKAKALKPDVFYDVSYAGDYILQIKQAKEIGFNPKAFVIVAPMFPNYVQSLGDVGDYVVGVNPWAPSLKLEGLPEWKERFAALYPEKKSYEYWLPLAYTNLITVAEGIKKAGSTDKDKIIIALEQLDIVTPFGRMKFEPSDEGGVHQCFTNLVMVQWQKQQPIVVFPKDIAGAPFVYPKP</sequence>
<evidence type="ECO:0000259" key="2">
    <source>
        <dbReference type="Pfam" id="PF13458"/>
    </source>
</evidence>